<organism evidence="1 2">
    <name type="scientific">Trichinella pseudospiralis</name>
    <name type="common">Parasitic roundworm</name>
    <dbReference type="NCBI Taxonomy" id="6337"/>
    <lineage>
        <taxon>Eukaryota</taxon>
        <taxon>Metazoa</taxon>
        <taxon>Ecdysozoa</taxon>
        <taxon>Nematoda</taxon>
        <taxon>Enoplea</taxon>
        <taxon>Dorylaimia</taxon>
        <taxon>Trichinellida</taxon>
        <taxon>Trichinellidae</taxon>
        <taxon>Trichinella</taxon>
    </lineage>
</organism>
<name>A0A0V1GIB8_TRIPS</name>
<reference evidence="1 2" key="1">
    <citation type="submission" date="2015-01" db="EMBL/GenBank/DDBJ databases">
        <title>Evolution of Trichinella species and genotypes.</title>
        <authorList>
            <person name="Korhonen P.K."/>
            <person name="Edoardo P."/>
            <person name="Giuseppe L.R."/>
            <person name="Gasser R.B."/>
        </authorList>
    </citation>
    <scope>NUCLEOTIDE SEQUENCE [LARGE SCALE GENOMIC DNA]</scope>
    <source>
        <strain evidence="1">ISS588</strain>
    </source>
</reference>
<sequence>MDISPCIIAEKITLRSLYALEKSLYAHSFNKIPGCAIQLVINDSRLKVCFSQNPQNVK</sequence>
<gene>
    <name evidence="1" type="ORF">T4B_8379</name>
</gene>
<dbReference type="AlphaFoldDB" id="A0A0V1GIB8"/>
<protein>
    <submittedName>
        <fullName evidence="1">Uncharacterized protein</fullName>
    </submittedName>
</protein>
<dbReference type="EMBL" id="JYDS01002038">
    <property type="protein sequence ID" value="KRY97961.1"/>
    <property type="molecule type" value="Genomic_DNA"/>
</dbReference>
<evidence type="ECO:0000313" key="1">
    <source>
        <dbReference type="EMBL" id="KRY97961.1"/>
    </source>
</evidence>
<accession>A0A0V1GIB8</accession>
<proteinExistence type="predicted"/>
<comment type="caution">
    <text evidence="1">The sequence shown here is derived from an EMBL/GenBank/DDBJ whole genome shotgun (WGS) entry which is preliminary data.</text>
</comment>
<evidence type="ECO:0000313" key="2">
    <source>
        <dbReference type="Proteomes" id="UP000054805"/>
    </source>
</evidence>
<keyword evidence="2" id="KW-1185">Reference proteome</keyword>
<dbReference type="Proteomes" id="UP000054805">
    <property type="component" value="Unassembled WGS sequence"/>
</dbReference>